<protein>
    <recommendedName>
        <fullName evidence="3">CopG family transcriptional regulator</fullName>
    </recommendedName>
</protein>
<dbReference type="Proteomes" id="UP000031561">
    <property type="component" value="Unassembled WGS sequence"/>
</dbReference>
<sequence length="50" mass="5552">MVDGWSGEVRESLVLSELPMAVVEEALRRGQREDDGVVNRWLLNLLAADG</sequence>
<comment type="caution">
    <text evidence="1">The sequence shown here is derived from an EMBL/GenBank/DDBJ whole genome shotgun (WGS) entry which is preliminary data.</text>
</comment>
<reference evidence="1 2" key="1">
    <citation type="journal article" date="2015" name="Genome Announc.">
        <title>Draft Genome Sequence of Filamentous Marine Cyanobacterium Lyngbya confervoides Strain BDU141951.</title>
        <authorList>
            <person name="Chandrababunaidu M.M."/>
            <person name="Sen D."/>
            <person name="Tripathy S."/>
        </authorList>
    </citation>
    <scope>NUCLEOTIDE SEQUENCE [LARGE SCALE GENOMIC DNA]</scope>
    <source>
        <strain evidence="1 2">BDU141951</strain>
    </source>
</reference>
<dbReference type="EMBL" id="JTHE03000034">
    <property type="protein sequence ID" value="MCM1982217.1"/>
    <property type="molecule type" value="Genomic_DNA"/>
</dbReference>
<organism evidence="1 2">
    <name type="scientific">Lyngbya confervoides BDU141951</name>
    <dbReference type="NCBI Taxonomy" id="1574623"/>
    <lineage>
        <taxon>Bacteria</taxon>
        <taxon>Bacillati</taxon>
        <taxon>Cyanobacteriota</taxon>
        <taxon>Cyanophyceae</taxon>
        <taxon>Oscillatoriophycideae</taxon>
        <taxon>Oscillatoriales</taxon>
        <taxon>Microcoleaceae</taxon>
        <taxon>Lyngbya</taxon>
    </lineage>
</organism>
<dbReference type="AlphaFoldDB" id="A0ABD4T0I7"/>
<evidence type="ECO:0008006" key="3">
    <source>
        <dbReference type="Google" id="ProtNLM"/>
    </source>
</evidence>
<dbReference type="RefSeq" id="WP_201277330.1">
    <property type="nucleotide sequence ID" value="NZ_JTHE03000034.1"/>
</dbReference>
<accession>A0ABD4T0I7</accession>
<proteinExistence type="predicted"/>
<name>A0ABD4T0I7_9CYAN</name>
<keyword evidence="2" id="KW-1185">Reference proteome</keyword>
<gene>
    <name evidence="1" type="ORF">QQ91_0005165</name>
</gene>
<evidence type="ECO:0000313" key="1">
    <source>
        <dbReference type="EMBL" id="MCM1982217.1"/>
    </source>
</evidence>
<evidence type="ECO:0000313" key="2">
    <source>
        <dbReference type="Proteomes" id="UP000031561"/>
    </source>
</evidence>